<proteinExistence type="predicted"/>
<keyword evidence="3" id="KW-1185">Reference proteome</keyword>
<gene>
    <name evidence="2" type="ORF">GCM10009823_11850</name>
</gene>
<protein>
    <submittedName>
        <fullName evidence="2">VOC family protein</fullName>
    </submittedName>
</protein>
<dbReference type="InterPro" id="IPR029068">
    <property type="entry name" value="Glyas_Bleomycin-R_OHBP_Dase"/>
</dbReference>
<evidence type="ECO:0000259" key="1">
    <source>
        <dbReference type="Pfam" id="PF13468"/>
    </source>
</evidence>
<evidence type="ECO:0000313" key="2">
    <source>
        <dbReference type="EMBL" id="GAA2093481.1"/>
    </source>
</evidence>
<reference evidence="3" key="1">
    <citation type="journal article" date="2019" name="Int. J. Syst. Evol. Microbiol.">
        <title>The Global Catalogue of Microorganisms (GCM) 10K type strain sequencing project: providing services to taxonomists for standard genome sequencing and annotation.</title>
        <authorList>
            <consortium name="The Broad Institute Genomics Platform"/>
            <consortium name="The Broad Institute Genome Sequencing Center for Infectious Disease"/>
            <person name="Wu L."/>
            <person name="Ma J."/>
        </authorList>
    </citation>
    <scope>NUCLEOTIDE SEQUENCE [LARGE SCALE GENOMIC DNA]</scope>
    <source>
        <strain evidence="3">JCM 15900</strain>
    </source>
</reference>
<dbReference type="EMBL" id="BAAAPZ010000004">
    <property type="protein sequence ID" value="GAA2093481.1"/>
    <property type="molecule type" value="Genomic_DNA"/>
</dbReference>
<dbReference type="Pfam" id="PF13468">
    <property type="entry name" value="Glyoxalase_3"/>
    <property type="match status" value="1"/>
</dbReference>
<dbReference type="RefSeq" id="WP_344336172.1">
    <property type="nucleotide sequence ID" value="NZ_BAAAPZ010000004.1"/>
</dbReference>
<name>A0ABN2WIR8_9MICO</name>
<accession>A0ABN2WIR8</accession>
<organism evidence="2 3">
    <name type="scientific">Brevibacterium salitolerans</name>
    <dbReference type="NCBI Taxonomy" id="1403566"/>
    <lineage>
        <taxon>Bacteria</taxon>
        <taxon>Bacillati</taxon>
        <taxon>Actinomycetota</taxon>
        <taxon>Actinomycetes</taxon>
        <taxon>Micrococcales</taxon>
        <taxon>Brevibacteriaceae</taxon>
        <taxon>Brevibacterium</taxon>
    </lineage>
</organism>
<dbReference type="InterPro" id="IPR025870">
    <property type="entry name" value="Glyoxalase-like_dom"/>
</dbReference>
<dbReference type="SUPFAM" id="SSF54593">
    <property type="entry name" value="Glyoxalase/Bleomycin resistance protein/Dihydroxybiphenyl dioxygenase"/>
    <property type="match status" value="1"/>
</dbReference>
<comment type="caution">
    <text evidence="2">The sequence shown here is derived from an EMBL/GenBank/DDBJ whole genome shotgun (WGS) entry which is preliminary data.</text>
</comment>
<dbReference type="Proteomes" id="UP001500984">
    <property type="component" value="Unassembled WGS sequence"/>
</dbReference>
<evidence type="ECO:0000313" key="3">
    <source>
        <dbReference type="Proteomes" id="UP001500984"/>
    </source>
</evidence>
<dbReference type="Gene3D" id="3.10.180.10">
    <property type="entry name" value="2,3-Dihydroxybiphenyl 1,2-Dioxygenase, domain 1"/>
    <property type="match status" value="1"/>
</dbReference>
<sequence length="219" mass="23575">MAIPQILDHLVYEVPDLEAGVAAFAERTGVTPVFGGRHVGLGTANYLVRLEPQGWVDEGRPRTYLEILGPDPEQVIPAGTALPLGVHTVTEPVLRTWAVRPQDFDAAVQAAADSGADVGEVRDMSRRDPEGTLLEWRLTSREELPHDGLQPFLIDWQQTRHPSQADLPVLTLESFEVLVPEPEDFAAVLAAVGAPDTEVAQGDGLLRAVLAGPTGSVEL</sequence>
<feature type="domain" description="Glyoxalase-like" evidence="1">
    <location>
        <begin position="7"/>
        <end position="192"/>
    </location>
</feature>